<keyword evidence="3" id="KW-1185">Reference proteome</keyword>
<keyword evidence="1" id="KW-0472">Membrane</keyword>
<feature type="transmembrane region" description="Helical" evidence="1">
    <location>
        <begin position="68"/>
        <end position="88"/>
    </location>
</feature>
<keyword evidence="1" id="KW-1133">Transmembrane helix</keyword>
<protein>
    <submittedName>
        <fullName evidence="2">Uncharacterized protein</fullName>
    </submittedName>
</protein>
<sequence>MCKDYPECKQSRYPSLRVVVEVYINRAVSIVKINEEDEASHPSIPRWKDAENRFEEEKKLDEAAISRYSSVAMMSVFLSSLCAALLSYAHDTYADRNGTIEHKTTDDVTTALWFISLFYAVIAALLGRKGVTDKLANIIMDMSFCSLVIGGFVFIWAEKPLGVAIPFTIAIGIVLILYPIVAYRAPENVM</sequence>
<keyword evidence="1" id="KW-0812">Transmembrane</keyword>
<evidence type="ECO:0000256" key="1">
    <source>
        <dbReference type="SAM" id="Phobius"/>
    </source>
</evidence>
<name>A0A5C3LXM9_9AGAR</name>
<proteinExistence type="predicted"/>
<evidence type="ECO:0000313" key="3">
    <source>
        <dbReference type="Proteomes" id="UP000308652"/>
    </source>
</evidence>
<dbReference type="OrthoDB" id="3024990at2759"/>
<accession>A0A5C3LXM9</accession>
<feature type="transmembrane region" description="Helical" evidence="1">
    <location>
        <begin position="108"/>
        <end position="126"/>
    </location>
</feature>
<dbReference type="Proteomes" id="UP000308652">
    <property type="component" value="Unassembled WGS sequence"/>
</dbReference>
<organism evidence="2 3">
    <name type="scientific">Crucibulum laeve</name>
    <dbReference type="NCBI Taxonomy" id="68775"/>
    <lineage>
        <taxon>Eukaryota</taxon>
        <taxon>Fungi</taxon>
        <taxon>Dikarya</taxon>
        <taxon>Basidiomycota</taxon>
        <taxon>Agaricomycotina</taxon>
        <taxon>Agaricomycetes</taxon>
        <taxon>Agaricomycetidae</taxon>
        <taxon>Agaricales</taxon>
        <taxon>Agaricineae</taxon>
        <taxon>Nidulariaceae</taxon>
        <taxon>Crucibulum</taxon>
    </lineage>
</organism>
<dbReference type="AlphaFoldDB" id="A0A5C3LXM9"/>
<gene>
    <name evidence="2" type="ORF">BDQ12DRAFT_667087</name>
</gene>
<feature type="transmembrane region" description="Helical" evidence="1">
    <location>
        <begin position="138"/>
        <end position="157"/>
    </location>
</feature>
<dbReference type="EMBL" id="ML213608">
    <property type="protein sequence ID" value="TFK37465.1"/>
    <property type="molecule type" value="Genomic_DNA"/>
</dbReference>
<evidence type="ECO:0000313" key="2">
    <source>
        <dbReference type="EMBL" id="TFK37465.1"/>
    </source>
</evidence>
<feature type="transmembrane region" description="Helical" evidence="1">
    <location>
        <begin position="163"/>
        <end position="183"/>
    </location>
</feature>
<reference evidence="2 3" key="1">
    <citation type="journal article" date="2019" name="Nat. Ecol. Evol.">
        <title>Megaphylogeny resolves global patterns of mushroom evolution.</title>
        <authorList>
            <person name="Varga T."/>
            <person name="Krizsan K."/>
            <person name="Foldi C."/>
            <person name="Dima B."/>
            <person name="Sanchez-Garcia M."/>
            <person name="Sanchez-Ramirez S."/>
            <person name="Szollosi G.J."/>
            <person name="Szarkandi J.G."/>
            <person name="Papp V."/>
            <person name="Albert L."/>
            <person name="Andreopoulos W."/>
            <person name="Angelini C."/>
            <person name="Antonin V."/>
            <person name="Barry K.W."/>
            <person name="Bougher N.L."/>
            <person name="Buchanan P."/>
            <person name="Buyck B."/>
            <person name="Bense V."/>
            <person name="Catcheside P."/>
            <person name="Chovatia M."/>
            <person name="Cooper J."/>
            <person name="Damon W."/>
            <person name="Desjardin D."/>
            <person name="Finy P."/>
            <person name="Geml J."/>
            <person name="Haridas S."/>
            <person name="Hughes K."/>
            <person name="Justo A."/>
            <person name="Karasinski D."/>
            <person name="Kautmanova I."/>
            <person name="Kiss B."/>
            <person name="Kocsube S."/>
            <person name="Kotiranta H."/>
            <person name="LaButti K.M."/>
            <person name="Lechner B.E."/>
            <person name="Liimatainen K."/>
            <person name="Lipzen A."/>
            <person name="Lukacs Z."/>
            <person name="Mihaltcheva S."/>
            <person name="Morgado L.N."/>
            <person name="Niskanen T."/>
            <person name="Noordeloos M.E."/>
            <person name="Ohm R.A."/>
            <person name="Ortiz-Santana B."/>
            <person name="Ovrebo C."/>
            <person name="Racz N."/>
            <person name="Riley R."/>
            <person name="Savchenko A."/>
            <person name="Shiryaev A."/>
            <person name="Soop K."/>
            <person name="Spirin V."/>
            <person name="Szebenyi C."/>
            <person name="Tomsovsky M."/>
            <person name="Tulloss R.E."/>
            <person name="Uehling J."/>
            <person name="Grigoriev I.V."/>
            <person name="Vagvolgyi C."/>
            <person name="Papp T."/>
            <person name="Martin F.M."/>
            <person name="Miettinen O."/>
            <person name="Hibbett D.S."/>
            <person name="Nagy L.G."/>
        </authorList>
    </citation>
    <scope>NUCLEOTIDE SEQUENCE [LARGE SCALE GENOMIC DNA]</scope>
    <source>
        <strain evidence="2 3">CBS 166.37</strain>
    </source>
</reference>